<comment type="pathway">
    <text evidence="2">Polyol metabolism; glycerol fermentation; glycerone phosphate from glycerol (oxidative route): step 2/2.</text>
</comment>
<dbReference type="Gene3D" id="3.30.1180.20">
    <property type="entry name" value="Dihydroxyacetone kinase, domain 2"/>
    <property type="match status" value="1"/>
</dbReference>
<dbReference type="AlphaFoldDB" id="A0A084AMG7"/>
<evidence type="ECO:0000313" key="17">
    <source>
        <dbReference type="Proteomes" id="UP000028045"/>
    </source>
</evidence>
<dbReference type="GO" id="GO:0005829">
    <property type="term" value="C:cytosol"/>
    <property type="evidence" value="ECO:0007669"/>
    <property type="project" value="TreeGrafter"/>
</dbReference>
<dbReference type="InterPro" id="IPR050861">
    <property type="entry name" value="Dihydroxyacetone_Kinase"/>
</dbReference>
<dbReference type="Pfam" id="PF02734">
    <property type="entry name" value="Dak2"/>
    <property type="match status" value="1"/>
</dbReference>
<evidence type="ECO:0000256" key="10">
    <source>
        <dbReference type="ARBA" id="ARBA00048898"/>
    </source>
</evidence>
<feature type="compositionally biased region" description="Polar residues" evidence="13">
    <location>
        <begin position="362"/>
        <end position="381"/>
    </location>
</feature>
<evidence type="ECO:0000256" key="8">
    <source>
        <dbReference type="ARBA" id="ARBA00022840"/>
    </source>
</evidence>
<evidence type="ECO:0000256" key="12">
    <source>
        <dbReference type="PIRSR" id="PIRSR612734-2"/>
    </source>
</evidence>
<dbReference type="InterPro" id="IPR004006">
    <property type="entry name" value="DhaK_dom"/>
</dbReference>
<feature type="region of interest" description="Disordered" evidence="13">
    <location>
        <begin position="346"/>
        <end position="381"/>
    </location>
</feature>
<dbReference type="SUPFAM" id="SSF82549">
    <property type="entry name" value="DAK1/DegV-like"/>
    <property type="match status" value="1"/>
</dbReference>
<dbReference type="Proteomes" id="UP000028045">
    <property type="component" value="Unassembled WGS sequence"/>
</dbReference>
<comment type="catalytic activity">
    <reaction evidence="10">
        <text>dihydroxyacetone + ATP = dihydroxyacetone phosphate + ADP + H(+)</text>
        <dbReference type="Rhea" id="RHEA:15773"/>
        <dbReference type="ChEBI" id="CHEBI:15378"/>
        <dbReference type="ChEBI" id="CHEBI:16016"/>
        <dbReference type="ChEBI" id="CHEBI:30616"/>
        <dbReference type="ChEBI" id="CHEBI:57642"/>
        <dbReference type="ChEBI" id="CHEBI:456216"/>
        <dbReference type="EC" id="2.7.1.29"/>
    </reaction>
</comment>
<feature type="domain" description="DhaK" evidence="15">
    <location>
        <begin position="12"/>
        <end position="344"/>
    </location>
</feature>
<comment type="catalytic activity">
    <reaction evidence="9">
        <text>D-glyceraldehyde + ATP = D-glyceraldehyde 3-phosphate + ADP + H(+)</text>
        <dbReference type="Rhea" id="RHEA:13941"/>
        <dbReference type="ChEBI" id="CHEBI:15378"/>
        <dbReference type="ChEBI" id="CHEBI:17378"/>
        <dbReference type="ChEBI" id="CHEBI:30616"/>
        <dbReference type="ChEBI" id="CHEBI:59776"/>
        <dbReference type="ChEBI" id="CHEBI:456216"/>
        <dbReference type="EC" id="2.7.1.28"/>
    </reaction>
</comment>
<organism evidence="16 17">
    <name type="scientific">Stachybotrys chartarum (strain CBS 109288 / IBT 7711)</name>
    <name type="common">Toxic black mold</name>
    <name type="synonym">Stilbospora chartarum</name>
    <dbReference type="NCBI Taxonomy" id="1280523"/>
    <lineage>
        <taxon>Eukaryota</taxon>
        <taxon>Fungi</taxon>
        <taxon>Dikarya</taxon>
        <taxon>Ascomycota</taxon>
        <taxon>Pezizomycotina</taxon>
        <taxon>Sordariomycetes</taxon>
        <taxon>Hypocreomycetidae</taxon>
        <taxon>Hypocreales</taxon>
        <taxon>Stachybotryaceae</taxon>
        <taxon>Stachybotrys</taxon>
    </lineage>
</organism>
<evidence type="ECO:0000313" key="16">
    <source>
        <dbReference type="EMBL" id="KEY66496.1"/>
    </source>
</evidence>
<dbReference type="Gene3D" id="3.40.50.10440">
    <property type="entry name" value="Dihydroxyacetone kinase, domain 1"/>
    <property type="match status" value="1"/>
</dbReference>
<dbReference type="FunFam" id="3.30.1180.20:FF:000001">
    <property type="entry name" value="Dihydroxyacetone kinase 1"/>
    <property type="match status" value="1"/>
</dbReference>
<dbReference type="NCBIfam" id="TIGR02361">
    <property type="entry name" value="dak_ATP"/>
    <property type="match status" value="1"/>
</dbReference>
<evidence type="ECO:0000256" key="9">
    <source>
        <dbReference type="ARBA" id="ARBA00047974"/>
    </source>
</evidence>
<dbReference type="PROSITE" id="PS51481">
    <property type="entry name" value="DHAK"/>
    <property type="match status" value="1"/>
</dbReference>
<dbReference type="GO" id="GO:0019588">
    <property type="term" value="P:anaerobic glycerol catabolic process"/>
    <property type="evidence" value="ECO:0007669"/>
    <property type="project" value="UniProtKB-UniPathway"/>
</dbReference>
<dbReference type="GO" id="GO:0004371">
    <property type="term" value="F:glycerone kinase activity"/>
    <property type="evidence" value="ECO:0007669"/>
    <property type="project" value="UniProtKB-EC"/>
</dbReference>
<sequence length="588" mass="60645">MSKLTAKHFSNDPVALVNAGLRAATFTNPSLHFDPTHKVVSLRSAASQPTVALVSGGGSGHEPSFAGFVGEGFLTAAVAGSVFASPSAEQVFRAVEAIGTDQPDRGVLVIIMNYTGDMLHFGMAVEKARAAGIKADLLVVGDDVGVGRSRGGRIGRRGLAGTVLVQKIAGAAAAGGASLEEVRRIAGLAGDNLATVGASLAHVHVPGRQVTADELGDAIEIGMGIHNEEGFGRVTTTLSGLVETMLKQLLDQSDKDRAYIQLSPGEEFVAMVNNLGGISVLELGAITAEVVDQLSTTYSLRPSRLLSGTYMTSLNGLGFSITLLKVADKSFLSLIDAPADAAGWSAPVQPKNWANGIDTSKPEPSQPKSGSETQSSTPSNLQLDAQVAPNKLRAALKSLIDAEPQVTKYDTVVGDGDCGLCLKTGAEAVLKYLDSPAATASQSDALRLVRDIAQVVEQNMDGTSGALYAIFVNSLAAGLQAAVAGQSPQPATPQIWAAGLKAALLSLGKYTPAQPGDRTVIDALVPFVNTLAETLDVKRAVGAATQGCESTKGMKASLGRSVYVSVEGWNSCPDPGAYGLVKLLEGFV</sequence>
<gene>
    <name evidence="16" type="ORF">S7711_04824</name>
</gene>
<reference evidence="16 17" key="1">
    <citation type="journal article" date="2014" name="BMC Genomics">
        <title>Comparative genome sequencing reveals chemotype-specific gene clusters in the toxigenic black mold Stachybotrys.</title>
        <authorList>
            <person name="Semeiks J."/>
            <person name="Borek D."/>
            <person name="Otwinowski Z."/>
            <person name="Grishin N.V."/>
        </authorList>
    </citation>
    <scope>NUCLEOTIDE SEQUENCE [LARGE SCALE GENOMIC DNA]</scope>
    <source>
        <strain evidence="17">CBS 109288 / IBT 7711</strain>
    </source>
</reference>
<evidence type="ECO:0000256" key="2">
    <source>
        <dbReference type="ARBA" id="ARBA00004778"/>
    </source>
</evidence>
<proteinExistence type="inferred from homology"/>
<comment type="function">
    <text evidence="1">Catalyzes both the phosphorylation of dihydroxyacetone and of glyceraldehyde.</text>
</comment>
<feature type="binding site" evidence="12">
    <location>
        <begin position="58"/>
        <end position="61"/>
    </location>
    <ligand>
        <name>substrate</name>
    </ligand>
</feature>
<dbReference type="GO" id="GO:0050354">
    <property type="term" value="F:triokinase activity"/>
    <property type="evidence" value="ECO:0007669"/>
    <property type="project" value="UniProtKB-EC"/>
</dbReference>
<dbReference type="SUPFAM" id="SSF101473">
    <property type="entry name" value="DhaL-like"/>
    <property type="match status" value="1"/>
</dbReference>
<dbReference type="InterPro" id="IPR004007">
    <property type="entry name" value="DhaL_dom"/>
</dbReference>
<dbReference type="PANTHER" id="PTHR28629">
    <property type="entry name" value="TRIOKINASE/FMN CYCLASE"/>
    <property type="match status" value="1"/>
</dbReference>
<evidence type="ECO:0000256" key="6">
    <source>
        <dbReference type="ARBA" id="ARBA00022777"/>
    </source>
</evidence>
<feature type="active site" description="Tele-hemiaminal-histidine intermediate" evidence="11">
    <location>
        <position position="226"/>
    </location>
</feature>
<evidence type="ECO:0000256" key="5">
    <source>
        <dbReference type="ARBA" id="ARBA00022741"/>
    </source>
</evidence>
<keyword evidence="8" id="KW-0067">ATP-binding</keyword>
<dbReference type="FunFam" id="1.25.40.340:FF:000001">
    <property type="entry name" value="Dihydroxyacetone kinase 1"/>
    <property type="match status" value="1"/>
</dbReference>
<evidence type="ECO:0000256" key="1">
    <source>
        <dbReference type="ARBA" id="ARBA00003264"/>
    </source>
</evidence>
<dbReference type="FunFam" id="3.40.50.10440:FF:000001">
    <property type="entry name" value="Dihydroxyacetone kinase, DhaK subunit"/>
    <property type="match status" value="1"/>
</dbReference>
<evidence type="ECO:0000259" key="14">
    <source>
        <dbReference type="PROSITE" id="PS51480"/>
    </source>
</evidence>
<evidence type="ECO:0000256" key="13">
    <source>
        <dbReference type="SAM" id="MobiDB-lite"/>
    </source>
</evidence>
<keyword evidence="17" id="KW-1185">Reference proteome</keyword>
<keyword evidence="6" id="KW-0418">Kinase</keyword>
<dbReference type="OrthoDB" id="1724672at2759"/>
<feature type="domain" description="DhaL" evidence="14">
    <location>
        <begin position="386"/>
        <end position="588"/>
    </location>
</feature>
<keyword evidence="7" id="KW-0319">Glycerol metabolism</keyword>
<dbReference type="Pfam" id="PF02733">
    <property type="entry name" value="Dak1"/>
    <property type="match status" value="1"/>
</dbReference>
<dbReference type="InterPro" id="IPR012734">
    <property type="entry name" value="DhaK_ATP"/>
</dbReference>
<evidence type="ECO:0000256" key="3">
    <source>
        <dbReference type="ARBA" id="ARBA00008757"/>
    </source>
</evidence>
<protein>
    <recommendedName>
        <fullName evidence="18">Dihydroxyacetone kinase</fullName>
    </recommendedName>
</protein>
<accession>A0A084AMG7</accession>
<feature type="binding site" evidence="12">
    <location>
        <position position="117"/>
    </location>
    <ligand>
        <name>substrate</name>
    </ligand>
</feature>
<dbReference type="Gene3D" id="1.25.40.340">
    <property type="match status" value="1"/>
</dbReference>
<evidence type="ECO:0008006" key="18">
    <source>
        <dbReference type="Google" id="ProtNLM"/>
    </source>
</evidence>
<evidence type="ECO:0000256" key="4">
    <source>
        <dbReference type="ARBA" id="ARBA00022679"/>
    </source>
</evidence>
<comment type="similarity">
    <text evidence="3">Belongs to the dihydroxyacetone kinase (DAK) family.</text>
</comment>
<dbReference type="UniPathway" id="UPA00617">
    <property type="reaction ID" value="UER00669"/>
</dbReference>
<dbReference type="SMART" id="SM01120">
    <property type="entry name" value="Dak2"/>
    <property type="match status" value="1"/>
</dbReference>
<dbReference type="PROSITE" id="PS51480">
    <property type="entry name" value="DHAL"/>
    <property type="match status" value="1"/>
</dbReference>
<evidence type="ECO:0000256" key="7">
    <source>
        <dbReference type="ARBA" id="ARBA00022798"/>
    </source>
</evidence>
<dbReference type="HOGENOM" id="CLU_017054_6_0_1"/>
<keyword evidence="5" id="KW-0547">Nucleotide-binding</keyword>
<dbReference type="GO" id="GO:0005524">
    <property type="term" value="F:ATP binding"/>
    <property type="evidence" value="ECO:0007669"/>
    <property type="project" value="UniProtKB-KW"/>
</dbReference>
<dbReference type="InterPro" id="IPR036117">
    <property type="entry name" value="DhaL_dom_sf"/>
</dbReference>
<name>A0A084AMG7_STACB</name>
<evidence type="ECO:0000259" key="15">
    <source>
        <dbReference type="PROSITE" id="PS51481"/>
    </source>
</evidence>
<keyword evidence="4" id="KW-0808">Transferase</keyword>
<dbReference type="PANTHER" id="PTHR28629:SF14">
    <property type="entry name" value="DIHYDROXYACETONE KINASE 1"/>
    <property type="match status" value="1"/>
</dbReference>
<dbReference type="EMBL" id="KL648657">
    <property type="protein sequence ID" value="KEY66496.1"/>
    <property type="molecule type" value="Genomic_DNA"/>
</dbReference>
<evidence type="ECO:0000256" key="11">
    <source>
        <dbReference type="PIRSR" id="PIRSR612734-1"/>
    </source>
</evidence>